<feature type="domain" description="DUF4440" evidence="1">
    <location>
        <begin position="12"/>
        <end position="122"/>
    </location>
</feature>
<dbReference type="SUPFAM" id="SSF54427">
    <property type="entry name" value="NTF2-like"/>
    <property type="match status" value="1"/>
</dbReference>
<dbReference type="Gene3D" id="3.10.450.50">
    <property type="match status" value="1"/>
</dbReference>
<protein>
    <submittedName>
        <fullName evidence="2">DUF4440 domain-containing protein</fullName>
    </submittedName>
</protein>
<dbReference type="InterPro" id="IPR027843">
    <property type="entry name" value="DUF4440"/>
</dbReference>
<dbReference type="InterPro" id="IPR032710">
    <property type="entry name" value="NTF2-like_dom_sf"/>
</dbReference>
<dbReference type="RefSeq" id="WP_165325683.1">
    <property type="nucleotide sequence ID" value="NZ_CP049109.1"/>
</dbReference>
<keyword evidence="3" id="KW-1185">Reference proteome</keyword>
<dbReference type="Proteomes" id="UP000501568">
    <property type="component" value="Chromosome"/>
</dbReference>
<dbReference type="EMBL" id="CP049109">
    <property type="protein sequence ID" value="QIG78685.1"/>
    <property type="molecule type" value="Genomic_DNA"/>
</dbReference>
<dbReference type="Pfam" id="PF14534">
    <property type="entry name" value="DUF4440"/>
    <property type="match status" value="1"/>
</dbReference>
<evidence type="ECO:0000313" key="2">
    <source>
        <dbReference type="EMBL" id="QIG78685.1"/>
    </source>
</evidence>
<reference evidence="2 3" key="1">
    <citation type="submission" date="2020-02" db="EMBL/GenBank/DDBJ databases">
        <authorList>
            <person name="Zheng R.K."/>
            <person name="Sun C.M."/>
        </authorList>
    </citation>
    <scope>NUCLEOTIDE SEQUENCE [LARGE SCALE GENOMIC DNA]</scope>
    <source>
        <strain evidence="3">zrk23</strain>
    </source>
</reference>
<gene>
    <name evidence="2" type="ORF">G5C33_02035</name>
</gene>
<evidence type="ECO:0000313" key="3">
    <source>
        <dbReference type="Proteomes" id="UP000501568"/>
    </source>
</evidence>
<evidence type="ECO:0000259" key="1">
    <source>
        <dbReference type="Pfam" id="PF14534"/>
    </source>
</evidence>
<organism evidence="2 3">
    <name type="scientific">Stakelama tenebrarum</name>
    <dbReference type="NCBI Taxonomy" id="2711215"/>
    <lineage>
        <taxon>Bacteria</taxon>
        <taxon>Pseudomonadati</taxon>
        <taxon>Pseudomonadota</taxon>
        <taxon>Alphaproteobacteria</taxon>
        <taxon>Sphingomonadales</taxon>
        <taxon>Sphingomonadaceae</taxon>
        <taxon>Stakelama</taxon>
    </lineage>
</organism>
<proteinExistence type="predicted"/>
<dbReference type="AlphaFoldDB" id="A0A6G6Y179"/>
<dbReference type="KEGG" id="spzr:G5C33_02035"/>
<name>A0A6G6Y179_9SPHN</name>
<accession>A0A6G6Y179</accession>
<sequence>MPDTAPAAQLAIRARRAAFNAAIAARDAAAIGPILSRDCVMVTGSDSAVVSGRLAQVKLWRREFAVPAPVIYVRTPETITVSPVEPLAMEQGVWQGLDGEDRVFASGSYAAKWREGGEGWVVEAEVFVTLG</sequence>